<evidence type="ECO:0000256" key="3">
    <source>
        <dbReference type="ARBA" id="ARBA00022801"/>
    </source>
</evidence>
<protein>
    <submittedName>
        <fullName evidence="11">D-alanyl-D-alanine carboxypeptidase-like protein</fullName>
    </submittedName>
</protein>
<dbReference type="AlphaFoldDB" id="A0A4V2V0A6"/>
<gene>
    <name evidence="11" type="ORF">EDC18_104111</name>
</gene>
<comment type="similarity">
    <text evidence="1 9">Belongs to the peptidase S11 family.</text>
</comment>
<evidence type="ECO:0000256" key="9">
    <source>
        <dbReference type="RuleBase" id="RU004016"/>
    </source>
</evidence>
<name>A0A4V2V0A6_9FIRM</name>
<feature type="active site" evidence="7">
    <location>
        <position position="156"/>
    </location>
</feature>
<keyword evidence="4" id="KW-0133">Cell shape</keyword>
<dbReference type="Gene3D" id="3.40.710.10">
    <property type="entry name" value="DD-peptidase/beta-lactamase superfamily"/>
    <property type="match status" value="1"/>
</dbReference>
<evidence type="ECO:0000313" key="12">
    <source>
        <dbReference type="Proteomes" id="UP000294902"/>
    </source>
</evidence>
<evidence type="ECO:0000256" key="1">
    <source>
        <dbReference type="ARBA" id="ARBA00007164"/>
    </source>
</evidence>
<dbReference type="OrthoDB" id="9791132at2"/>
<feature type="binding site" evidence="8">
    <location>
        <position position="272"/>
    </location>
    <ligand>
        <name>substrate</name>
    </ligand>
</feature>
<dbReference type="GO" id="GO:0006508">
    <property type="term" value="P:proteolysis"/>
    <property type="evidence" value="ECO:0007669"/>
    <property type="project" value="InterPro"/>
</dbReference>
<keyword evidence="12" id="KW-1185">Reference proteome</keyword>
<proteinExistence type="inferred from homology"/>
<evidence type="ECO:0000256" key="4">
    <source>
        <dbReference type="ARBA" id="ARBA00022960"/>
    </source>
</evidence>
<keyword evidence="11" id="KW-0645">Protease</keyword>
<feature type="domain" description="Peptidase S11 D-alanyl-D-alanine carboxypeptidase A N-terminal" evidence="10">
    <location>
        <begin position="69"/>
        <end position="302"/>
    </location>
</feature>
<feature type="active site" description="Proton acceptor" evidence="7">
    <location>
        <position position="102"/>
    </location>
</feature>
<dbReference type="GO" id="GO:0008360">
    <property type="term" value="P:regulation of cell shape"/>
    <property type="evidence" value="ECO:0007669"/>
    <property type="project" value="UniProtKB-KW"/>
</dbReference>
<keyword evidence="11" id="KW-0121">Carboxypeptidase</keyword>
<dbReference type="Proteomes" id="UP000294902">
    <property type="component" value="Unassembled WGS sequence"/>
</dbReference>
<dbReference type="GO" id="GO:0071555">
    <property type="term" value="P:cell wall organization"/>
    <property type="evidence" value="ECO:0007669"/>
    <property type="project" value="UniProtKB-KW"/>
</dbReference>
<keyword evidence="6" id="KW-0961">Cell wall biogenesis/degradation</keyword>
<dbReference type="GO" id="GO:0009002">
    <property type="term" value="F:serine-type D-Ala-D-Ala carboxypeptidase activity"/>
    <property type="evidence" value="ECO:0007669"/>
    <property type="project" value="InterPro"/>
</dbReference>
<dbReference type="SUPFAM" id="SSF56601">
    <property type="entry name" value="beta-lactamase/transpeptidase-like"/>
    <property type="match status" value="1"/>
</dbReference>
<sequence length="324" mass="36613">MKRIFIVFIFLILVTSGCRRGNTIVQSFPYPILDTVDTKIDLSDFEQLKPVSQDIFTVSSNFKNSVSININTTASLLIDSYEQNLLYANNIFEKIYPASITKIMTALVLLDYGNLDEEVVITHNFNDLVFNAKRSGISKGDILTLEQLLHSILIDSGNDSAIAIAKHIAGSVEDFAVLMNEKAKELGALDSNFVNPHGLYDENQYSTAYDLYLLFNEGLKNEKFKEIIGLPYYNATYHTIDGKEVKKTWMNTNMYLHSIHQVNNQTIIWGGKTGFITASGYNLVLLSYINNTPYISLIIGSQTRELLYEDMSKILNSIELIKLR</sequence>
<keyword evidence="5" id="KW-0573">Peptidoglycan synthesis</keyword>
<evidence type="ECO:0000256" key="6">
    <source>
        <dbReference type="ARBA" id="ARBA00023316"/>
    </source>
</evidence>
<dbReference type="PRINTS" id="PR00725">
    <property type="entry name" value="DADACBPTASE1"/>
</dbReference>
<evidence type="ECO:0000256" key="5">
    <source>
        <dbReference type="ARBA" id="ARBA00022984"/>
    </source>
</evidence>
<evidence type="ECO:0000259" key="10">
    <source>
        <dbReference type="Pfam" id="PF00768"/>
    </source>
</evidence>
<dbReference type="PANTHER" id="PTHR21581">
    <property type="entry name" value="D-ALANYL-D-ALANINE CARBOXYPEPTIDASE"/>
    <property type="match status" value="1"/>
</dbReference>
<evidence type="ECO:0000256" key="2">
    <source>
        <dbReference type="ARBA" id="ARBA00022729"/>
    </source>
</evidence>
<reference evidence="11 12" key="1">
    <citation type="submission" date="2019-03" db="EMBL/GenBank/DDBJ databases">
        <title>Genomic Encyclopedia of Type Strains, Phase IV (KMG-IV): sequencing the most valuable type-strain genomes for metagenomic binning, comparative biology and taxonomic classification.</title>
        <authorList>
            <person name="Goeker M."/>
        </authorList>
    </citation>
    <scope>NUCLEOTIDE SEQUENCE [LARGE SCALE GENOMIC DNA]</scope>
    <source>
        <strain evidence="11 12">DSM 24629</strain>
    </source>
</reference>
<evidence type="ECO:0000256" key="7">
    <source>
        <dbReference type="PIRSR" id="PIRSR618044-1"/>
    </source>
</evidence>
<dbReference type="EMBL" id="SMAL01000004">
    <property type="protein sequence ID" value="TCT14961.1"/>
    <property type="molecule type" value="Genomic_DNA"/>
</dbReference>
<organism evidence="11 12">
    <name type="scientific">Natranaerovirga pectinivora</name>
    <dbReference type="NCBI Taxonomy" id="682400"/>
    <lineage>
        <taxon>Bacteria</taxon>
        <taxon>Bacillati</taxon>
        <taxon>Bacillota</taxon>
        <taxon>Clostridia</taxon>
        <taxon>Lachnospirales</taxon>
        <taxon>Natranaerovirgaceae</taxon>
        <taxon>Natranaerovirga</taxon>
    </lineage>
</organism>
<feature type="active site" description="Acyl-ester intermediate" evidence="7">
    <location>
        <position position="99"/>
    </location>
</feature>
<comment type="caution">
    <text evidence="11">The sequence shown here is derived from an EMBL/GenBank/DDBJ whole genome shotgun (WGS) entry which is preliminary data.</text>
</comment>
<evidence type="ECO:0000313" key="11">
    <source>
        <dbReference type="EMBL" id="TCT14961.1"/>
    </source>
</evidence>
<evidence type="ECO:0000256" key="8">
    <source>
        <dbReference type="PIRSR" id="PIRSR618044-2"/>
    </source>
</evidence>
<dbReference type="InterPro" id="IPR018044">
    <property type="entry name" value="Peptidase_S11"/>
</dbReference>
<dbReference type="PANTHER" id="PTHR21581:SF33">
    <property type="entry name" value="D-ALANYL-D-ALANINE CARBOXYPEPTIDASE DACB"/>
    <property type="match status" value="1"/>
</dbReference>
<dbReference type="GO" id="GO:0009252">
    <property type="term" value="P:peptidoglycan biosynthetic process"/>
    <property type="evidence" value="ECO:0007669"/>
    <property type="project" value="UniProtKB-KW"/>
</dbReference>
<dbReference type="Pfam" id="PF00768">
    <property type="entry name" value="Peptidase_S11"/>
    <property type="match status" value="1"/>
</dbReference>
<dbReference type="InterPro" id="IPR001967">
    <property type="entry name" value="Peptidase_S11_N"/>
</dbReference>
<keyword evidence="2" id="KW-0732">Signal</keyword>
<accession>A0A4V2V0A6</accession>
<dbReference type="InterPro" id="IPR012338">
    <property type="entry name" value="Beta-lactam/transpept-like"/>
</dbReference>
<keyword evidence="3" id="KW-0378">Hydrolase</keyword>
<dbReference type="PROSITE" id="PS51257">
    <property type="entry name" value="PROKAR_LIPOPROTEIN"/>
    <property type="match status" value="1"/>
</dbReference>
<dbReference type="RefSeq" id="WP_132251831.1">
    <property type="nucleotide sequence ID" value="NZ_SMAL01000004.1"/>
</dbReference>